<dbReference type="PANTHER" id="PTHR34585:SF22">
    <property type="entry name" value="HELIX-TURN-HELIX DOMAIN-CONTAINING PROTEIN"/>
    <property type="match status" value="1"/>
</dbReference>
<protein>
    <submittedName>
        <fullName evidence="2">DNA-binding protein</fullName>
    </submittedName>
</protein>
<evidence type="ECO:0000313" key="3">
    <source>
        <dbReference type="Proteomes" id="UP000245391"/>
    </source>
</evidence>
<organism evidence="2 3">
    <name type="scientific">Pedobacter paludis</name>
    <dbReference type="NCBI Taxonomy" id="2203212"/>
    <lineage>
        <taxon>Bacteria</taxon>
        <taxon>Pseudomonadati</taxon>
        <taxon>Bacteroidota</taxon>
        <taxon>Sphingobacteriia</taxon>
        <taxon>Sphingobacteriales</taxon>
        <taxon>Sphingobacteriaceae</taxon>
        <taxon>Pedobacter</taxon>
    </lineage>
</organism>
<keyword evidence="2" id="KW-0238">DNA-binding</keyword>
<dbReference type="SUPFAM" id="SSF46955">
    <property type="entry name" value="Putative DNA-binding domain"/>
    <property type="match status" value="1"/>
</dbReference>
<dbReference type="Pfam" id="PF12728">
    <property type="entry name" value="HTH_17"/>
    <property type="match status" value="1"/>
</dbReference>
<proteinExistence type="predicted"/>
<reference evidence="3" key="1">
    <citation type="submission" date="2018-05" db="EMBL/GenBank/DDBJ databases">
        <title>Pedobacter paludis sp. nov., isolated from wetland soil.</title>
        <authorList>
            <person name="Zhang Y."/>
        </authorList>
    </citation>
    <scope>NUCLEOTIDE SEQUENCE [LARGE SCALE GENOMIC DNA]</scope>
    <source>
        <strain evidence="3">R-8</strain>
    </source>
</reference>
<dbReference type="GO" id="GO:0003677">
    <property type="term" value="F:DNA binding"/>
    <property type="evidence" value="ECO:0007669"/>
    <property type="project" value="UniProtKB-KW"/>
</dbReference>
<feature type="domain" description="Helix-turn-helix" evidence="1">
    <location>
        <begin position="38"/>
        <end position="86"/>
    </location>
</feature>
<dbReference type="EMBL" id="QGNY01000001">
    <property type="protein sequence ID" value="PWS33288.1"/>
    <property type="molecule type" value="Genomic_DNA"/>
</dbReference>
<accession>A0A317F6Z0</accession>
<dbReference type="Proteomes" id="UP000245391">
    <property type="component" value="Unassembled WGS sequence"/>
</dbReference>
<evidence type="ECO:0000259" key="1">
    <source>
        <dbReference type="Pfam" id="PF12728"/>
    </source>
</evidence>
<keyword evidence="3" id="KW-1185">Reference proteome</keyword>
<name>A0A317F6Z0_9SPHI</name>
<dbReference type="OrthoDB" id="1524679at2"/>
<comment type="caution">
    <text evidence="2">The sequence shown here is derived from an EMBL/GenBank/DDBJ whole genome shotgun (WGS) entry which is preliminary data.</text>
</comment>
<dbReference type="PANTHER" id="PTHR34585">
    <property type="match status" value="1"/>
</dbReference>
<dbReference type="RefSeq" id="WP_109927875.1">
    <property type="nucleotide sequence ID" value="NZ_QGNY01000001.1"/>
</dbReference>
<dbReference type="InterPro" id="IPR041657">
    <property type="entry name" value="HTH_17"/>
</dbReference>
<gene>
    <name evidence="2" type="ORF">DF947_01295</name>
</gene>
<dbReference type="InterPro" id="IPR009061">
    <property type="entry name" value="DNA-bd_dom_put_sf"/>
</dbReference>
<evidence type="ECO:0000313" key="2">
    <source>
        <dbReference type="EMBL" id="PWS33288.1"/>
    </source>
</evidence>
<dbReference type="AlphaFoldDB" id="A0A317F6Z0"/>
<sequence>MILDLITKTDLDDFKKELFELLKQTGVNQKNAVENKKWLRSAEVRHLLNISPGTLQNLRINGTLPFKKIGSILYYAYSDIVAVMNKGAM</sequence>